<keyword evidence="2" id="KW-0472">Membrane</keyword>
<dbReference type="RefSeq" id="WP_136992321.1">
    <property type="nucleotide sequence ID" value="NZ_SZPQ01000041.1"/>
</dbReference>
<evidence type="ECO:0000256" key="2">
    <source>
        <dbReference type="SAM" id="Phobius"/>
    </source>
</evidence>
<feature type="transmembrane region" description="Helical" evidence="2">
    <location>
        <begin position="100"/>
        <end position="117"/>
    </location>
</feature>
<keyword evidence="2" id="KW-0812">Transmembrane</keyword>
<evidence type="ECO:0000313" key="3">
    <source>
        <dbReference type="EMBL" id="TKI03581.1"/>
    </source>
</evidence>
<accession>A0ABY2SFS1</accession>
<keyword evidence="2" id="KW-1133">Transmembrane helix</keyword>
<keyword evidence="4" id="KW-1185">Reference proteome</keyword>
<gene>
    <name evidence="3" type="ORF">FCN80_21120</name>
</gene>
<proteinExistence type="predicted"/>
<evidence type="ECO:0000256" key="1">
    <source>
        <dbReference type="SAM" id="MobiDB-lite"/>
    </source>
</evidence>
<comment type="caution">
    <text evidence="3">The sequence shown here is derived from an EMBL/GenBank/DDBJ whole genome shotgun (WGS) entry which is preliminary data.</text>
</comment>
<dbReference type="Proteomes" id="UP000305202">
    <property type="component" value="Unassembled WGS sequence"/>
</dbReference>
<organism evidence="3 4">
    <name type="scientific">Martelella alba</name>
    <dbReference type="NCBI Taxonomy" id="2590451"/>
    <lineage>
        <taxon>Bacteria</taxon>
        <taxon>Pseudomonadati</taxon>
        <taxon>Pseudomonadota</taxon>
        <taxon>Alphaproteobacteria</taxon>
        <taxon>Hyphomicrobiales</taxon>
        <taxon>Aurantimonadaceae</taxon>
        <taxon>Martelella</taxon>
    </lineage>
</organism>
<feature type="transmembrane region" description="Helical" evidence="2">
    <location>
        <begin position="6"/>
        <end position="27"/>
    </location>
</feature>
<feature type="transmembrane region" description="Helical" evidence="2">
    <location>
        <begin position="39"/>
        <end position="67"/>
    </location>
</feature>
<evidence type="ECO:0000313" key="4">
    <source>
        <dbReference type="Proteomes" id="UP000305202"/>
    </source>
</evidence>
<feature type="region of interest" description="Disordered" evidence="1">
    <location>
        <begin position="251"/>
        <end position="280"/>
    </location>
</feature>
<reference evidence="3 4" key="1">
    <citation type="submission" date="2019-04" db="EMBL/GenBank/DDBJ databases">
        <authorList>
            <person name="Li M."/>
            <person name="Gao C."/>
        </authorList>
    </citation>
    <scope>NUCLEOTIDE SEQUENCE [LARGE SCALE GENOMIC DNA]</scope>
    <source>
        <strain evidence="3 4">BGMRC 2031</strain>
    </source>
</reference>
<sequence length="280" mass="31854">MNTVLLVVILISGYIYVTLSLSARYIFKRSTGWDAYFFVAAWGTFFVTLSWGICSLLSVLGFFRWAINDFLHLLSLRTDVFQRIFPISTDDAARYKDLKFAFWGVLSLLLACASGALRKWRIKGGTRRIDALVKAVGDNALENLLMEASVRQFPVIITLKSRKFYVGFIHCPAFEQGASEFLELLPLLSGYRDKDDLTIHVTTNYQKHYINTGIQQGIASLDLSDFRTLVPKGEIEGISFFDTDTYSKFKEEEEKDKAESKSLSENFMPAPDQIKNHPNH</sequence>
<name>A0ABY2SFS1_9HYPH</name>
<dbReference type="EMBL" id="SZPQ01000041">
    <property type="protein sequence ID" value="TKI03581.1"/>
    <property type="molecule type" value="Genomic_DNA"/>
</dbReference>
<protein>
    <submittedName>
        <fullName evidence="3">Uncharacterized protein</fullName>
    </submittedName>
</protein>
<feature type="compositionally biased region" description="Basic and acidic residues" evidence="1">
    <location>
        <begin position="251"/>
        <end position="262"/>
    </location>
</feature>